<protein>
    <submittedName>
        <fullName evidence="2">Uncharacterized protein</fullName>
    </submittedName>
</protein>
<reference evidence="2" key="1">
    <citation type="submission" date="2022-08" db="EMBL/GenBank/DDBJ databases">
        <authorList>
            <consortium name="DOE Joint Genome Institute"/>
            <person name="Min B."/>
            <person name="Riley R."/>
            <person name="Sierra-Patev S."/>
            <person name="Naranjo-Ortiz M."/>
            <person name="Looney B."/>
            <person name="Konkel Z."/>
            <person name="Slot J.C."/>
            <person name="Sakamoto Y."/>
            <person name="Steenwyk J.L."/>
            <person name="Rokas A."/>
            <person name="Carro J."/>
            <person name="Camarero S."/>
            <person name="Ferreira P."/>
            <person name="Molpeceres G."/>
            <person name="Ruiz-Duenas F.J."/>
            <person name="Serrano A."/>
            <person name="Henrissat B."/>
            <person name="Drula E."/>
            <person name="Hughes K.W."/>
            <person name="Mata J.L."/>
            <person name="Ishikawa N.K."/>
            <person name="Vargas-Isla R."/>
            <person name="Ushijima S."/>
            <person name="Smith C.A."/>
            <person name="Ahrendt S."/>
            <person name="Andreopoulos W."/>
            <person name="He G."/>
            <person name="Labutti K."/>
            <person name="Lipzen A."/>
            <person name="Ng V."/>
            <person name="Sandor L."/>
            <person name="Barry K."/>
            <person name="Martinez A.T."/>
            <person name="Xiao Y."/>
            <person name="Gibbons J.G."/>
            <person name="Terashima K."/>
            <person name="Hibbett D.S."/>
            <person name="Grigoriev I.V."/>
        </authorList>
    </citation>
    <scope>NUCLEOTIDE SEQUENCE</scope>
    <source>
        <strain evidence="2">Sp2 HRB7682 ss15</strain>
    </source>
</reference>
<proteinExistence type="predicted"/>
<accession>A0A9W8ZU34</accession>
<feature type="compositionally biased region" description="Basic and acidic residues" evidence="1">
    <location>
        <begin position="71"/>
        <end position="83"/>
    </location>
</feature>
<name>A0A9W8ZU34_9AGAR</name>
<comment type="caution">
    <text evidence="2">The sequence shown here is derived from an EMBL/GenBank/DDBJ whole genome shotgun (WGS) entry which is preliminary data.</text>
</comment>
<feature type="region of interest" description="Disordered" evidence="1">
    <location>
        <begin position="143"/>
        <end position="164"/>
    </location>
</feature>
<organism evidence="2 3">
    <name type="scientific">Lentinula lateritia</name>
    <dbReference type="NCBI Taxonomy" id="40482"/>
    <lineage>
        <taxon>Eukaryota</taxon>
        <taxon>Fungi</taxon>
        <taxon>Dikarya</taxon>
        <taxon>Basidiomycota</taxon>
        <taxon>Agaricomycotina</taxon>
        <taxon>Agaricomycetes</taxon>
        <taxon>Agaricomycetidae</taxon>
        <taxon>Agaricales</taxon>
        <taxon>Marasmiineae</taxon>
        <taxon>Omphalotaceae</taxon>
        <taxon>Lentinula</taxon>
    </lineage>
</organism>
<evidence type="ECO:0000313" key="3">
    <source>
        <dbReference type="Proteomes" id="UP001150238"/>
    </source>
</evidence>
<evidence type="ECO:0000256" key="1">
    <source>
        <dbReference type="SAM" id="MobiDB-lite"/>
    </source>
</evidence>
<dbReference type="EMBL" id="JANVFS010000043">
    <property type="protein sequence ID" value="KAJ4466894.1"/>
    <property type="molecule type" value="Genomic_DNA"/>
</dbReference>
<reference evidence="2" key="2">
    <citation type="journal article" date="2023" name="Proc. Natl. Acad. Sci. U.S.A.">
        <title>A global phylogenomic analysis of the shiitake genus Lentinula.</title>
        <authorList>
            <person name="Sierra-Patev S."/>
            <person name="Min B."/>
            <person name="Naranjo-Ortiz M."/>
            <person name="Looney B."/>
            <person name="Konkel Z."/>
            <person name="Slot J.C."/>
            <person name="Sakamoto Y."/>
            <person name="Steenwyk J.L."/>
            <person name="Rokas A."/>
            <person name="Carro J."/>
            <person name="Camarero S."/>
            <person name="Ferreira P."/>
            <person name="Molpeceres G."/>
            <person name="Ruiz-Duenas F.J."/>
            <person name="Serrano A."/>
            <person name="Henrissat B."/>
            <person name="Drula E."/>
            <person name="Hughes K.W."/>
            <person name="Mata J.L."/>
            <person name="Ishikawa N.K."/>
            <person name="Vargas-Isla R."/>
            <person name="Ushijima S."/>
            <person name="Smith C.A."/>
            <person name="Donoghue J."/>
            <person name="Ahrendt S."/>
            <person name="Andreopoulos W."/>
            <person name="He G."/>
            <person name="LaButti K."/>
            <person name="Lipzen A."/>
            <person name="Ng V."/>
            <person name="Riley R."/>
            <person name="Sandor L."/>
            <person name="Barry K."/>
            <person name="Martinez A.T."/>
            <person name="Xiao Y."/>
            <person name="Gibbons J.G."/>
            <person name="Terashima K."/>
            <person name="Grigoriev I.V."/>
            <person name="Hibbett D."/>
        </authorList>
    </citation>
    <scope>NUCLEOTIDE SEQUENCE</scope>
    <source>
        <strain evidence="2">Sp2 HRB7682 ss15</strain>
    </source>
</reference>
<evidence type="ECO:0000313" key="2">
    <source>
        <dbReference type="EMBL" id="KAJ4466894.1"/>
    </source>
</evidence>
<feature type="region of interest" description="Disordered" evidence="1">
    <location>
        <begin position="53"/>
        <end position="83"/>
    </location>
</feature>
<dbReference type="AlphaFoldDB" id="A0A9W8ZU34"/>
<sequence>MQSLSILACLAFTDARFSLRPSLVKIDEDLVLETGASVHPDASFGVPASDSVPRLRLGKSQGSKSSKMVARWKERVGNEAKRGSRRIEGAAIDMMVVYNQGPRLVPNKGKRKRKRDLDFHHYHIYQDRDPEHKALQFSSGLNSFSCKHNKKQEDNKSEAQSGGS</sequence>
<gene>
    <name evidence="2" type="ORF">C8J55DRAFT_492905</name>
</gene>
<dbReference type="Proteomes" id="UP001150238">
    <property type="component" value="Unassembled WGS sequence"/>
</dbReference>